<proteinExistence type="predicted"/>
<dbReference type="EMBL" id="MGGP01000029">
    <property type="protein sequence ID" value="OGM31153.1"/>
    <property type="molecule type" value="Genomic_DNA"/>
</dbReference>
<reference evidence="1 2" key="1">
    <citation type="journal article" date="2016" name="Nat. Commun.">
        <title>Thousands of microbial genomes shed light on interconnected biogeochemical processes in an aquifer system.</title>
        <authorList>
            <person name="Anantharaman K."/>
            <person name="Brown C.T."/>
            <person name="Hug L.A."/>
            <person name="Sharon I."/>
            <person name="Castelle C.J."/>
            <person name="Probst A.J."/>
            <person name="Thomas B.C."/>
            <person name="Singh A."/>
            <person name="Wilkins M.J."/>
            <person name="Karaoz U."/>
            <person name="Brodie E.L."/>
            <person name="Williams K.H."/>
            <person name="Hubbard S.S."/>
            <person name="Banfield J.F."/>
        </authorList>
    </citation>
    <scope>NUCLEOTIDE SEQUENCE [LARGE SCALE GENOMIC DNA]</scope>
</reference>
<organism evidence="1 2">
    <name type="scientific">Candidatus Woesebacteria bacterium RIFCSPHIGHO2_01_FULL_44_21</name>
    <dbReference type="NCBI Taxonomy" id="1802503"/>
    <lineage>
        <taxon>Bacteria</taxon>
        <taxon>Candidatus Woeseibacteriota</taxon>
    </lineage>
</organism>
<sequence>MSEWLTEEGGQGVPSEQPELVISQFDKDKALEILKKGGEEAQRELRSWKYDDLSDDDHIEAMAELLRFELAEIRGEAIDDIRPYDLQSYKQTMWVNPVHQALWEATRNRLYPEDDRMSFRVRFAEWTNWFLREGHKIYSYPEFEERTKEFGLL</sequence>
<name>A0A1F7YUW7_9BACT</name>
<gene>
    <name evidence="1" type="ORF">A2803_01610</name>
</gene>
<dbReference type="AlphaFoldDB" id="A0A1F7YUW7"/>
<evidence type="ECO:0000313" key="1">
    <source>
        <dbReference type="EMBL" id="OGM31153.1"/>
    </source>
</evidence>
<dbReference type="Proteomes" id="UP000178870">
    <property type="component" value="Unassembled WGS sequence"/>
</dbReference>
<accession>A0A1F7YUW7</accession>
<protein>
    <submittedName>
        <fullName evidence="1">Uncharacterized protein</fullName>
    </submittedName>
</protein>
<comment type="caution">
    <text evidence="1">The sequence shown here is derived from an EMBL/GenBank/DDBJ whole genome shotgun (WGS) entry which is preliminary data.</text>
</comment>
<evidence type="ECO:0000313" key="2">
    <source>
        <dbReference type="Proteomes" id="UP000178870"/>
    </source>
</evidence>